<evidence type="ECO:0000313" key="2">
    <source>
        <dbReference type="Proteomes" id="UP001215598"/>
    </source>
</evidence>
<protein>
    <submittedName>
        <fullName evidence="1">Uncharacterized protein</fullName>
    </submittedName>
</protein>
<feature type="non-terminal residue" evidence="1">
    <location>
        <position position="1"/>
    </location>
</feature>
<proteinExistence type="predicted"/>
<dbReference type="Proteomes" id="UP001215598">
    <property type="component" value="Unassembled WGS sequence"/>
</dbReference>
<gene>
    <name evidence="1" type="ORF">B0H16DRAFT_1349692</name>
</gene>
<evidence type="ECO:0000313" key="1">
    <source>
        <dbReference type="EMBL" id="KAJ7698209.1"/>
    </source>
</evidence>
<keyword evidence="2" id="KW-1185">Reference proteome</keyword>
<accession>A0AAD7DUA7</accession>
<comment type="caution">
    <text evidence="1">The sequence shown here is derived from an EMBL/GenBank/DDBJ whole genome shotgun (WGS) entry which is preliminary data.</text>
</comment>
<organism evidence="1 2">
    <name type="scientific">Mycena metata</name>
    <dbReference type="NCBI Taxonomy" id="1033252"/>
    <lineage>
        <taxon>Eukaryota</taxon>
        <taxon>Fungi</taxon>
        <taxon>Dikarya</taxon>
        <taxon>Basidiomycota</taxon>
        <taxon>Agaricomycotina</taxon>
        <taxon>Agaricomycetes</taxon>
        <taxon>Agaricomycetidae</taxon>
        <taxon>Agaricales</taxon>
        <taxon>Marasmiineae</taxon>
        <taxon>Mycenaceae</taxon>
        <taxon>Mycena</taxon>
    </lineage>
</organism>
<name>A0AAD7DUA7_9AGAR</name>
<reference evidence="1" key="1">
    <citation type="submission" date="2023-03" db="EMBL/GenBank/DDBJ databases">
        <title>Massive genome expansion in bonnet fungi (Mycena s.s.) driven by repeated elements and novel gene families across ecological guilds.</title>
        <authorList>
            <consortium name="Lawrence Berkeley National Laboratory"/>
            <person name="Harder C.B."/>
            <person name="Miyauchi S."/>
            <person name="Viragh M."/>
            <person name="Kuo A."/>
            <person name="Thoen E."/>
            <person name="Andreopoulos B."/>
            <person name="Lu D."/>
            <person name="Skrede I."/>
            <person name="Drula E."/>
            <person name="Henrissat B."/>
            <person name="Morin E."/>
            <person name="Kohler A."/>
            <person name="Barry K."/>
            <person name="LaButti K."/>
            <person name="Morin E."/>
            <person name="Salamov A."/>
            <person name="Lipzen A."/>
            <person name="Mereny Z."/>
            <person name="Hegedus B."/>
            <person name="Baldrian P."/>
            <person name="Stursova M."/>
            <person name="Weitz H."/>
            <person name="Taylor A."/>
            <person name="Grigoriev I.V."/>
            <person name="Nagy L.G."/>
            <person name="Martin F."/>
            <person name="Kauserud H."/>
        </authorList>
    </citation>
    <scope>NUCLEOTIDE SEQUENCE</scope>
    <source>
        <strain evidence="1">CBHHK182m</strain>
    </source>
</reference>
<sequence length="70" mass="7800">GSATTSERVCSNTSLTATQRRNRVSPRMFEALQIVKSAYCNNHIGAAEDPTKCMISDLDELEWDDQHVTV</sequence>
<dbReference type="EMBL" id="JARKIB010000594">
    <property type="protein sequence ID" value="KAJ7698209.1"/>
    <property type="molecule type" value="Genomic_DNA"/>
</dbReference>
<dbReference type="AlphaFoldDB" id="A0AAD7DUA7"/>